<keyword evidence="1" id="KW-0812">Transmembrane</keyword>
<organism evidence="2 3">
    <name type="scientific">Dictyobacter aurantiacus</name>
    <dbReference type="NCBI Taxonomy" id="1936993"/>
    <lineage>
        <taxon>Bacteria</taxon>
        <taxon>Bacillati</taxon>
        <taxon>Chloroflexota</taxon>
        <taxon>Ktedonobacteria</taxon>
        <taxon>Ktedonobacterales</taxon>
        <taxon>Dictyobacteraceae</taxon>
        <taxon>Dictyobacter</taxon>
    </lineage>
</organism>
<keyword evidence="1" id="KW-1133">Transmembrane helix</keyword>
<comment type="caution">
    <text evidence="2">The sequence shown here is derived from an EMBL/GenBank/DDBJ whole genome shotgun (WGS) entry which is preliminary data.</text>
</comment>
<proteinExistence type="predicted"/>
<name>A0A401ZJX6_9CHLR</name>
<dbReference type="EMBL" id="BIFQ01000001">
    <property type="protein sequence ID" value="GCE07156.1"/>
    <property type="molecule type" value="Genomic_DNA"/>
</dbReference>
<dbReference type="AlphaFoldDB" id="A0A401ZJX6"/>
<dbReference type="Proteomes" id="UP000287224">
    <property type="component" value="Unassembled WGS sequence"/>
</dbReference>
<protein>
    <submittedName>
        <fullName evidence="2">Uncharacterized protein</fullName>
    </submittedName>
</protein>
<feature type="transmembrane region" description="Helical" evidence="1">
    <location>
        <begin position="21"/>
        <end position="43"/>
    </location>
</feature>
<evidence type="ECO:0000256" key="1">
    <source>
        <dbReference type="SAM" id="Phobius"/>
    </source>
</evidence>
<evidence type="ECO:0000313" key="3">
    <source>
        <dbReference type="Proteomes" id="UP000287224"/>
    </source>
</evidence>
<accession>A0A401ZJX6</accession>
<keyword evidence="1" id="KW-0472">Membrane</keyword>
<dbReference type="RefSeq" id="WP_160146034.1">
    <property type="nucleotide sequence ID" value="NZ_BIFQ01000001.1"/>
</dbReference>
<keyword evidence="3" id="KW-1185">Reference proteome</keyword>
<gene>
    <name evidence="2" type="ORF">KDAU_44850</name>
</gene>
<evidence type="ECO:0000313" key="2">
    <source>
        <dbReference type="EMBL" id="GCE07156.1"/>
    </source>
</evidence>
<sequence>MGDKLPANSQRKTSVVRIRGVFFIVIVACVMVASGWVIAAHGAQRRW</sequence>
<reference evidence="3" key="1">
    <citation type="submission" date="2018-12" db="EMBL/GenBank/DDBJ databases">
        <title>Tengunoibacter tsumagoiensis gen. nov., sp. nov., Dictyobacter kobayashii sp. nov., D. alpinus sp. nov., and D. joshuensis sp. nov. and description of Dictyobacteraceae fam. nov. within the order Ktedonobacterales isolated from Tengu-no-mugimeshi.</title>
        <authorList>
            <person name="Wang C.M."/>
            <person name="Zheng Y."/>
            <person name="Sakai Y."/>
            <person name="Toyoda A."/>
            <person name="Minakuchi Y."/>
            <person name="Abe K."/>
            <person name="Yokota A."/>
            <person name="Yabe S."/>
        </authorList>
    </citation>
    <scope>NUCLEOTIDE SEQUENCE [LARGE SCALE GENOMIC DNA]</scope>
    <source>
        <strain evidence="3">S-27</strain>
    </source>
</reference>